<dbReference type="InterPro" id="IPR013196">
    <property type="entry name" value="HTH_11"/>
</dbReference>
<evidence type="ECO:0000313" key="4">
    <source>
        <dbReference type="EMBL" id="MEH8015666.1"/>
    </source>
</evidence>
<dbReference type="Gene3D" id="1.10.10.10">
    <property type="entry name" value="Winged helix-like DNA-binding domain superfamily/Winged helix DNA-binding domain"/>
    <property type="match status" value="1"/>
</dbReference>
<dbReference type="InterPro" id="IPR036388">
    <property type="entry name" value="WH-like_DNA-bd_sf"/>
</dbReference>
<dbReference type="PROSITE" id="PS51000">
    <property type="entry name" value="HTH_DEOR_2"/>
    <property type="match status" value="1"/>
</dbReference>
<dbReference type="InterPro" id="IPR051534">
    <property type="entry name" value="CBASS_pafABC_assoc_protein"/>
</dbReference>
<dbReference type="CDD" id="cd00090">
    <property type="entry name" value="HTH_ARSR"/>
    <property type="match status" value="1"/>
</dbReference>
<dbReference type="InterPro" id="IPR057727">
    <property type="entry name" value="WCX_dom"/>
</dbReference>
<dbReference type="Pfam" id="PF25583">
    <property type="entry name" value="WCX"/>
    <property type="match status" value="1"/>
</dbReference>
<protein>
    <submittedName>
        <fullName evidence="4">YafY family transcriptional regulator</fullName>
    </submittedName>
</protein>
<accession>A0ABU8C1Z9</accession>
<evidence type="ECO:0000256" key="2">
    <source>
        <dbReference type="ARBA" id="ARBA00023163"/>
    </source>
</evidence>
<dbReference type="Pfam" id="PF08279">
    <property type="entry name" value="HTH_11"/>
    <property type="match status" value="1"/>
</dbReference>
<reference evidence="4 5" key="1">
    <citation type="journal article" date="2023" name="Ecotoxicol. Environ. Saf.">
        <title>Mercury remediation potential of mercury-resistant strain Rheinheimera metallidurans sp. nov. isolated from a municipal waste dumping site.</title>
        <authorList>
            <person name="Yadav V."/>
            <person name="Manjhi A."/>
            <person name="Vadakedath N."/>
        </authorList>
    </citation>
    <scope>NUCLEOTIDE SEQUENCE [LARGE SCALE GENOMIC DNA]</scope>
    <source>
        <strain evidence="4 5">E-49</strain>
    </source>
</reference>
<dbReference type="EMBL" id="JALAAR010000001">
    <property type="protein sequence ID" value="MEH8015666.1"/>
    <property type="molecule type" value="Genomic_DNA"/>
</dbReference>
<dbReference type="Proteomes" id="UP001375382">
    <property type="component" value="Unassembled WGS sequence"/>
</dbReference>
<dbReference type="PANTHER" id="PTHR34580:SF3">
    <property type="entry name" value="PROTEIN PAFB"/>
    <property type="match status" value="1"/>
</dbReference>
<name>A0ABU8C1Z9_9GAMM</name>
<dbReference type="InterPro" id="IPR011991">
    <property type="entry name" value="ArsR-like_HTH"/>
</dbReference>
<dbReference type="RefSeq" id="WP_335734089.1">
    <property type="nucleotide sequence ID" value="NZ_JALAAR010000001.1"/>
</dbReference>
<keyword evidence="5" id="KW-1185">Reference proteome</keyword>
<dbReference type="PIRSF" id="PIRSF016838">
    <property type="entry name" value="PafC"/>
    <property type="match status" value="1"/>
</dbReference>
<sequence>MSGPTIRVLSLLELLQSHGRLSGTELAARLGVDKRTVRRYIQALEQLGIPVTSEQGRDGGYMLVAGFKLPPMMFTNDETLALSLGLLAAHNLNLADTQAAISSVQAKLERVMPVKLKSRARAIADTIRLVLPVAETPSAGQHLSPLLDALEQQRSVIIHYAARQQAPAKRQVDPYGLLFRLGRWYMSGYCHLRRELRTFRLDRLQHIELLEQHFSRPDDFDSAEHFSQSLFGIPGNVDVQVLLHTDPQSAAQALGSTAAMLKPQPDGLLLSTRTDSCLFLAQWLSQLPFDFSIIAPPELKQALKLQAERLLHIAGR</sequence>
<evidence type="ECO:0000259" key="3">
    <source>
        <dbReference type="PROSITE" id="PS51000"/>
    </source>
</evidence>
<keyword evidence="2" id="KW-0804">Transcription</keyword>
<proteinExistence type="predicted"/>
<dbReference type="InterPro" id="IPR001034">
    <property type="entry name" value="DeoR_HTH"/>
</dbReference>
<dbReference type="Pfam" id="PF13280">
    <property type="entry name" value="WYL"/>
    <property type="match status" value="1"/>
</dbReference>
<comment type="caution">
    <text evidence="4">The sequence shown here is derived from an EMBL/GenBank/DDBJ whole genome shotgun (WGS) entry which is preliminary data.</text>
</comment>
<dbReference type="InterPro" id="IPR026881">
    <property type="entry name" value="WYL_dom"/>
</dbReference>
<evidence type="ECO:0000313" key="5">
    <source>
        <dbReference type="Proteomes" id="UP001375382"/>
    </source>
</evidence>
<feature type="domain" description="HTH deoR-type" evidence="3">
    <location>
        <begin position="4"/>
        <end position="59"/>
    </location>
</feature>
<evidence type="ECO:0000256" key="1">
    <source>
        <dbReference type="ARBA" id="ARBA00023015"/>
    </source>
</evidence>
<gene>
    <name evidence="4" type="ORF">MN202_00340</name>
</gene>
<dbReference type="InterPro" id="IPR036390">
    <property type="entry name" value="WH_DNA-bd_sf"/>
</dbReference>
<dbReference type="SUPFAM" id="SSF46785">
    <property type="entry name" value="Winged helix' DNA-binding domain"/>
    <property type="match status" value="1"/>
</dbReference>
<dbReference type="InterPro" id="IPR028349">
    <property type="entry name" value="PafC-like"/>
</dbReference>
<dbReference type="PANTHER" id="PTHR34580">
    <property type="match status" value="1"/>
</dbReference>
<dbReference type="PROSITE" id="PS52050">
    <property type="entry name" value="WYL"/>
    <property type="match status" value="1"/>
</dbReference>
<keyword evidence="1" id="KW-0805">Transcription regulation</keyword>
<organism evidence="4 5">
    <name type="scientific">Rheinheimera muenzenbergensis</name>
    <dbReference type="NCBI Taxonomy" id="1193628"/>
    <lineage>
        <taxon>Bacteria</taxon>
        <taxon>Pseudomonadati</taxon>
        <taxon>Pseudomonadota</taxon>
        <taxon>Gammaproteobacteria</taxon>
        <taxon>Chromatiales</taxon>
        <taxon>Chromatiaceae</taxon>
        <taxon>Rheinheimera</taxon>
    </lineage>
</organism>